<keyword evidence="6" id="KW-1185">Reference proteome</keyword>
<feature type="compositionally biased region" description="Basic and acidic residues" evidence="3">
    <location>
        <begin position="441"/>
        <end position="452"/>
    </location>
</feature>
<keyword evidence="1 2" id="KW-0344">Guanine-nucleotide releasing factor</keyword>
<dbReference type="GO" id="GO:0005085">
    <property type="term" value="F:guanyl-nucleotide exchange factor activity"/>
    <property type="evidence" value="ECO:0007669"/>
    <property type="project" value="UniProtKB-KW"/>
</dbReference>
<dbReference type="GO" id="GO:0005886">
    <property type="term" value="C:plasma membrane"/>
    <property type="evidence" value="ECO:0007669"/>
    <property type="project" value="TreeGrafter"/>
</dbReference>
<comment type="caution">
    <text evidence="5">The sequence shown here is derived from an EMBL/GenBank/DDBJ whole genome shotgun (WGS) entry which is preliminary data.</text>
</comment>
<evidence type="ECO:0000313" key="5">
    <source>
        <dbReference type="EMBL" id="KAJ8939758.1"/>
    </source>
</evidence>
<dbReference type="AlphaFoldDB" id="A0AAV8XMJ6"/>
<dbReference type="PROSITE" id="PS50009">
    <property type="entry name" value="RASGEF_CAT"/>
    <property type="match status" value="1"/>
</dbReference>
<feature type="region of interest" description="Disordered" evidence="3">
    <location>
        <begin position="441"/>
        <end position="474"/>
    </location>
</feature>
<evidence type="ECO:0000256" key="2">
    <source>
        <dbReference type="PROSITE-ProRule" id="PRU00168"/>
    </source>
</evidence>
<dbReference type="GO" id="GO:0007265">
    <property type="term" value="P:Ras protein signal transduction"/>
    <property type="evidence" value="ECO:0007669"/>
    <property type="project" value="TreeGrafter"/>
</dbReference>
<evidence type="ECO:0000313" key="6">
    <source>
        <dbReference type="Proteomes" id="UP001162162"/>
    </source>
</evidence>
<name>A0AAV8XMJ6_9CUCU</name>
<reference evidence="5" key="1">
    <citation type="journal article" date="2023" name="Insect Mol. Biol.">
        <title>Genome sequencing provides insights into the evolution of gene families encoding plant cell wall-degrading enzymes in longhorned beetles.</title>
        <authorList>
            <person name="Shin N.R."/>
            <person name="Okamura Y."/>
            <person name="Kirsch R."/>
            <person name="Pauchet Y."/>
        </authorList>
    </citation>
    <scope>NUCLEOTIDE SEQUENCE</scope>
    <source>
        <strain evidence="5">AMC_N1</strain>
    </source>
</reference>
<evidence type="ECO:0000259" key="4">
    <source>
        <dbReference type="PROSITE" id="PS50009"/>
    </source>
</evidence>
<dbReference type="Pfam" id="PF00617">
    <property type="entry name" value="RasGEF"/>
    <property type="match status" value="1"/>
</dbReference>
<dbReference type="SMART" id="SM00147">
    <property type="entry name" value="RasGEF"/>
    <property type="match status" value="1"/>
</dbReference>
<feature type="non-terminal residue" evidence="5">
    <location>
        <position position="713"/>
    </location>
</feature>
<dbReference type="SUPFAM" id="SSF48366">
    <property type="entry name" value="Ras GEF"/>
    <property type="match status" value="1"/>
</dbReference>
<sequence length="713" mass="81675">MSVNRVQKLLFSEYCDFEDMVLIESPFAQTTKEGKGIRQVHIGITPSKLVLATDILPPVEFGTCKYTPGVDPEIETFELIAIYPVECVNLSVYRRKQRQALKARFCNNKVLYFELGGFEKRGMFWNLWCEKVKFLCPGDTASSRSETSVATSTTGSTLYLLDKKLVAVNGMKQLWCKFGPNAVFDSNLISDVIDGRIGACTWGKNFNDLPLEYKPVVDRPTADDFLLRKSNPSSNAGKNRGFFRAGKNYVSRKKSSPYFQEKGLNISDTVQINRFGSGVNEGCGTGLYLTVDDYVIPHRYSQTFSVNEISDHDLPVNYPQLAENAVLIWEFYRATDPNKYNPLPALLMRVWAVECATGFSVFRTGQRAASEVNIRSQPLEPGLRLPVSKKQLVATVSCHFLGNKTNSKSNSIINAPRRPVIYFWTPDYWYRPKSAKDSYEGVAETHEKDSRLPRGSFKKRRDTDEESTDERYFKRNRKRKQGFIHSMFGTRAQEISDLDPQRQPQESPMAYIKRTLKADLTVTAWDFDSTTLAEQLTMIDKELFLKISSDELATLVWQQSAKNTPNVSAVIAFSHRISCLIASEVLKDESERARARLMARFINVADKCHRISNFQSCRTVLSGLQSPAMYRLRRTWAYIRKKHASKYQVTIFEHLCRLYRDPRMPTYQKTFYIMSKNTPFLPYIGDIIAKLLNKIPEYQIQTFRRPISRQSSI</sequence>
<dbReference type="EMBL" id="JAPWTK010000471">
    <property type="protein sequence ID" value="KAJ8939758.1"/>
    <property type="molecule type" value="Genomic_DNA"/>
</dbReference>
<proteinExistence type="predicted"/>
<feature type="domain" description="Ras-GEF" evidence="4">
    <location>
        <begin position="528"/>
        <end position="713"/>
    </location>
</feature>
<dbReference type="InterPro" id="IPR001895">
    <property type="entry name" value="RASGEF_cat_dom"/>
</dbReference>
<dbReference type="InterPro" id="IPR036964">
    <property type="entry name" value="RASGEF_cat_dom_sf"/>
</dbReference>
<dbReference type="Gene3D" id="1.10.840.10">
    <property type="entry name" value="Ras guanine-nucleotide exchange factors catalytic domain"/>
    <property type="match status" value="1"/>
</dbReference>
<dbReference type="InterPro" id="IPR008937">
    <property type="entry name" value="Ras-like_GEF"/>
</dbReference>
<gene>
    <name evidence="5" type="ORF">NQ318_004172</name>
</gene>
<protein>
    <recommendedName>
        <fullName evidence="4">Ras-GEF domain-containing protein</fullName>
    </recommendedName>
</protein>
<dbReference type="InterPro" id="IPR023578">
    <property type="entry name" value="Ras_GEF_dom_sf"/>
</dbReference>
<accession>A0AAV8XMJ6</accession>
<evidence type="ECO:0000256" key="3">
    <source>
        <dbReference type="SAM" id="MobiDB-lite"/>
    </source>
</evidence>
<dbReference type="PANTHER" id="PTHR23113">
    <property type="entry name" value="GUANINE NUCLEOTIDE EXCHANGE FACTOR"/>
    <property type="match status" value="1"/>
</dbReference>
<dbReference type="PANTHER" id="PTHR23113:SF368">
    <property type="entry name" value="CELL DIVISION CONTROL PROTEIN 25"/>
    <property type="match status" value="1"/>
</dbReference>
<dbReference type="Proteomes" id="UP001162162">
    <property type="component" value="Unassembled WGS sequence"/>
</dbReference>
<organism evidence="5 6">
    <name type="scientific">Aromia moschata</name>
    <dbReference type="NCBI Taxonomy" id="1265417"/>
    <lineage>
        <taxon>Eukaryota</taxon>
        <taxon>Metazoa</taxon>
        <taxon>Ecdysozoa</taxon>
        <taxon>Arthropoda</taxon>
        <taxon>Hexapoda</taxon>
        <taxon>Insecta</taxon>
        <taxon>Pterygota</taxon>
        <taxon>Neoptera</taxon>
        <taxon>Endopterygota</taxon>
        <taxon>Coleoptera</taxon>
        <taxon>Polyphaga</taxon>
        <taxon>Cucujiformia</taxon>
        <taxon>Chrysomeloidea</taxon>
        <taxon>Cerambycidae</taxon>
        <taxon>Cerambycinae</taxon>
        <taxon>Callichromatini</taxon>
        <taxon>Aromia</taxon>
    </lineage>
</organism>
<evidence type="ECO:0000256" key="1">
    <source>
        <dbReference type="ARBA" id="ARBA00022658"/>
    </source>
</evidence>